<evidence type="ECO:0000313" key="2">
    <source>
        <dbReference type="EMBL" id="KAJ4461705.1"/>
    </source>
</evidence>
<proteinExistence type="predicted"/>
<gene>
    <name evidence="2" type="ORF">PAPYR_1835</name>
</gene>
<accession>A0ABQ8UVX0</accession>
<name>A0ABQ8UVX0_9EUKA</name>
<feature type="region of interest" description="Disordered" evidence="1">
    <location>
        <begin position="1"/>
        <end position="20"/>
    </location>
</feature>
<sequence length="112" mass="12559">MLSHERHAQRRRQRSRVAQRRQRAALRIQAWWHKHRSRTAVANALRIYRQATSERQASGALAAGRVLVAESLQQVADGMGSLMRFFMAAPLGPDAVRPPPGPPTPTRVAPCF</sequence>
<dbReference type="PROSITE" id="PS50096">
    <property type="entry name" value="IQ"/>
    <property type="match status" value="1"/>
</dbReference>
<keyword evidence="3" id="KW-1185">Reference proteome</keyword>
<comment type="caution">
    <text evidence="2">The sequence shown here is derived from an EMBL/GenBank/DDBJ whole genome shotgun (WGS) entry which is preliminary data.</text>
</comment>
<evidence type="ECO:0000256" key="1">
    <source>
        <dbReference type="SAM" id="MobiDB-lite"/>
    </source>
</evidence>
<organism evidence="2 3">
    <name type="scientific">Paratrimastix pyriformis</name>
    <dbReference type="NCBI Taxonomy" id="342808"/>
    <lineage>
        <taxon>Eukaryota</taxon>
        <taxon>Metamonada</taxon>
        <taxon>Preaxostyla</taxon>
        <taxon>Paratrimastigidae</taxon>
        <taxon>Paratrimastix</taxon>
    </lineage>
</organism>
<evidence type="ECO:0000313" key="3">
    <source>
        <dbReference type="Proteomes" id="UP001141327"/>
    </source>
</evidence>
<dbReference type="Proteomes" id="UP001141327">
    <property type="component" value="Unassembled WGS sequence"/>
</dbReference>
<reference evidence="2" key="1">
    <citation type="journal article" date="2022" name="bioRxiv">
        <title>Genomics of Preaxostyla Flagellates Illuminates Evolutionary Transitions and the Path Towards Mitochondrial Loss.</title>
        <authorList>
            <person name="Novak L.V.F."/>
            <person name="Treitli S.C."/>
            <person name="Pyrih J."/>
            <person name="Halakuc P."/>
            <person name="Pipaliya S.V."/>
            <person name="Vacek V."/>
            <person name="Brzon O."/>
            <person name="Soukal P."/>
            <person name="Eme L."/>
            <person name="Dacks J.B."/>
            <person name="Karnkowska A."/>
            <person name="Elias M."/>
            <person name="Hampl V."/>
        </authorList>
    </citation>
    <scope>NUCLEOTIDE SEQUENCE</scope>
    <source>
        <strain evidence="2">RCP-MX</strain>
    </source>
</reference>
<feature type="compositionally biased region" description="Basic residues" evidence="1">
    <location>
        <begin position="7"/>
        <end position="20"/>
    </location>
</feature>
<dbReference type="EMBL" id="JAPMOS010000006">
    <property type="protein sequence ID" value="KAJ4461705.1"/>
    <property type="molecule type" value="Genomic_DNA"/>
</dbReference>
<protein>
    <submittedName>
        <fullName evidence="2">Uncharacterized protein</fullName>
    </submittedName>
</protein>